<sequence length="465" mass="52842">MATKLITWDGNCEDMLCDFVLGHYVCGNLRPYHANAQVWGEVIDNLNACMGNAFIVRRIFSNTPPLNTDEERALEEELANANASAPTHLDNDCYTPNFESFPQIVEDVEVEEVTQWAGKRLVQDASGKGKKVSRNSDRVNEMTVALKEYTAMMKDRHNGKLGKSNSSSNQFTQSGVGGDPCSLGKVMKVLNSYADLSNNAYIKMSKYDFDNAYFNDVSSSNDCEENDDDWTDLESGCEEEAEFNLVNPIVREMYAYIQRHYDKQPMRTSPLTGKVYMDEVTEGNLAKCYQVFHMTPKLLLHLVDKLAQHGYLRDGLSEVNATQAVAMLLYILGDNTRFRCVADRFQHSTETVYRYFRKVLRAVRHYVKHLIKPNQNVTGLPEYLQVNKYWPWFESDELFRTIRESVGEGSATNSEGSGDARASTSSMTQRHVLEMSSASKRAMGQFRDNITDTMWDDYVARGNVR</sequence>
<organism evidence="3">
    <name type="scientific">Quercus suber</name>
    <name type="common">Cork oak</name>
    <dbReference type="NCBI Taxonomy" id="58331"/>
    <lineage>
        <taxon>Eukaryota</taxon>
        <taxon>Viridiplantae</taxon>
        <taxon>Streptophyta</taxon>
        <taxon>Embryophyta</taxon>
        <taxon>Tracheophyta</taxon>
        <taxon>Spermatophyta</taxon>
        <taxon>Magnoliopsida</taxon>
        <taxon>eudicotyledons</taxon>
        <taxon>Gunneridae</taxon>
        <taxon>Pentapetalae</taxon>
        <taxon>rosids</taxon>
        <taxon>fabids</taxon>
        <taxon>Fagales</taxon>
        <taxon>Fagaceae</taxon>
        <taxon>Quercus</taxon>
    </lineage>
</organism>
<feature type="compositionally biased region" description="Polar residues" evidence="1">
    <location>
        <begin position="410"/>
        <end position="429"/>
    </location>
</feature>
<protein>
    <recommendedName>
        <fullName evidence="2">DUF8040 domain-containing protein</fullName>
    </recommendedName>
</protein>
<evidence type="ECO:0000313" key="3">
    <source>
        <dbReference type="EMBL" id="KAK7857095.1"/>
    </source>
</evidence>
<evidence type="ECO:0000259" key="2">
    <source>
        <dbReference type="Pfam" id="PF26138"/>
    </source>
</evidence>
<dbReference type="Pfam" id="PF26138">
    <property type="entry name" value="DUF8040"/>
    <property type="match status" value="1"/>
</dbReference>
<reference evidence="3" key="1">
    <citation type="submission" date="2017-12" db="EMBL/GenBank/DDBJ databases">
        <authorList>
            <person name="Barbosa P."/>
            <person name="Usie A."/>
            <person name="Ramos A.M."/>
        </authorList>
    </citation>
    <scope>NUCLEOTIDE SEQUENCE</scope>
    <source>
        <strain evidence="3">HL8</strain>
        <tissue evidence="3">Leaves</tissue>
    </source>
</reference>
<accession>A0AAW0M0A3</accession>
<gene>
    <name evidence="3" type="ORF">CFP56_019784</name>
</gene>
<reference evidence="3" key="3">
    <citation type="submission" date="2023-07" db="EMBL/GenBank/DDBJ databases">
        <title>An improved reference 1 genome and first organelle genomes of Quercus suber.</title>
        <authorList>
            <consortium name="Genosuber Consortium"/>
            <person name="Usie A."/>
            <person name="Serra O."/>
            <person name="Barros P."/>
        </authorList>
    </citation>
    <scope>NUCLEOTIDE SEQUENCE</scope>
    <source>
        <strain evidence="3">HL8</strain>
        <tissue evidence="3">Leaves</tissue>
    </source>
</reference>
<dbReference type="EMBL" id="PKMF04000030">
    <property type="protein sequence ID" value="KAK7857095.1"/>
    <property type="molecule type" value="Genomic_DNA"/>
</dbReference>
<comment type="caution">
    <text evidence="3">The sequence shown here is derived from an EMBL/GenBank/DDBJ whole genome shotgun (WGS) entry which is preliminary data.</text>
</comment>
<feature type="region of interest" description="Disordered" evidence="1">
    <location>
        <begin position="408"/>
        <end position="429"/>
    </location>
</feature>
<feature type="domain" description="DUF8040" evidence="2">
    <location>
        <begin position="268"/>
        <end position="363"/>
    </location>
</feature>
<proteinExistence type="predicted"/>
<dbReference type="AlphaFoldDB" id="A0AAW0M0A3"/>
<reference evidence="3" key="2">
    <citation type="journal article" date="2018" name="Sci. Data">
        <title>The draft genome sequence of cork oak.</title>
        <authorList>
            <person name="Ramos A.M."/>
            <person name="Usie A."/>
            <person name="Barbosa P."/>
            <person name="Barros P.M."/>
            <person name="Capote T."/>
            <person name="Chaves I."/>
            <person name="Simoes F."/>
            <person name="Abreu I."/>
            <person name="Carrasquinho I."/>
            <person name="Faro C."/>
            <person name="Guimaraes J.B."/>
            <person name="Mendonca D."/>
            <person name="Nobrega F."/>
            <person name="Rodrigues L."/>
            <person name="Saibo N.J.M."/>
            <person name="Varela M.C."/>
            <person name="Egas C."/>
            <person name="Matos J."/>
            <person name="Miguel C.M."/>
            <person name="Oliveira M.M."/>
            <person name="Ricardo C.P."/>
            <person name="Goncalves S."/>
        </authorList>
    </citation>
    <scope>NUCLEOTIDE SEQUENCE [LARGE SCALE GENOMIC DNA]</scope>
    <source>
        <strain evidence="3">HL8</strain>
    </source>
</reference>
<name>A0AAW0M0A3_QUESU</name>
<dbReference type="InterPro" id="IPR058353">
    <property type="entry name" value="DUF8040"/>
</dbReference>
<evidence type="ECO:0000256" key="1">
    <source>
        <dbReference type="SAM" id="MobiDB-lite"/>
    </source>
</evidence>